<comment type="function">
    <text evidence="5">Involved in transvection phenomena (= synapsis-dependent gene expression), where the synaptic pairing of chromosomes carrying genes with which zeste interacts influences the expression of these genes. Zeste binds to DNA and stimulates transcription from a nearby promoter.</text>
</comment>
<evidence type="ECO:0000256" key="5">
    <source>
        <dbReference type="ARBA" id="ARBA00025466"/>
    </source>
</evidence>
<evidence type="ECO:0000313" key="8">
    <source>
        <dbReference type="Proteomes" id="UP001652700"/>
    </source>
</evidence>
<dbReference type="GeneID" id="126884353"/>
<evidence type="ECO:0000256" key="3">
    <source>
        <dbReference type="ARBA" id="ARBA00023015"/>
    </source>
</evidence>
<evidence type="ECO:0000256" key="4">
    <source>
        <dbReference type="ARBA" id="ARBA00023163"/>
    </source>
</evidence>
<protein>
    <recommendedName>
        <fullName evidence="2">Regulatory protein zeste</fullName>
    </recommendedName>
</protein>
<dbReference type="RefSeq" id="XP_050506242.1">
    <property type="nucleotide sequence ID" value="XM_050650285.1"/>
</dbReference>
<dbReference type="Proteomes" id="UP001652700">
    <property type="component" value="Unplaced"/>
</dbReference>
<organism evidence="7 8">
    <name type="scientific">Diabrotica virgifera virgifera</name>
    <name type="common">western corn rootworm</name>
    <dbReference type="NCBI Taxonomy" id="50390"/>
    <lineage>
        <taxon>Eukaryota</taxon>
        <taxon>Metazoa</taxon>
        <taxon>Ecdysozoa</taxon>
        <taxon>Arthropoda</taxon>
        <taxon>Hexapoda</taxon>
        <taxon>Insecta</taxon>
        <taxon>Pterygota</taxon>
        <taxon>Neoptera</taxon>
        <taxon>Endopterygota</taxon>
        <taxon>Coleoptera</taxon>
        <taxon>Polyphaga</taxon>
        <taxon>Cucujiformia</taxon>
        <taxon>Chrysomeloidea</taxon>
        <taxon>Chrysomelidae</taxon>
        <taxon>Galerucinae</taxon>
        <taxon>Diabroticina</taxon>
        <taxon>Diabroticites</taxon>
        <taxon>Diabrotica</taxon>
    </lineage>
</organism>
<reference evidence="7" key="1">
    <citation type="submission" date="2025-05" db="UniProtKB">
        <authorList>
            <consortium name="EnsemblMetazoa"/>
        </authorList>
    </citation>
    <scope>IDENTIFICATION</scope>
</reference>
<feature type="domain" description="Myb/SANT-like DNA-binding" evidence="6">
    <location>
        <begin position="84"/>
        <end position="159"/>
    </location>
</feature>
<keyword evidence="8" id="KW-1185">Reference proteome</keyword>
<sequence length="341" mass="38742">MVIFQTGCTIQKNCWFTNRQYISGNIVLHSIISFESECRLSNKIVKESFVGLCQLKFEFEVDCFLAILFVLYLNSIILAMENKGSHFSSLEKDIILDLAIKYKCIIENKQTDGVTNKQKAIAWENISKEFNAMNVNTHRTSKQIKTFYENIKRKIKKKQAIEKVEKYKTGGGPEETTNVLLPGEERLVGALKEQFKPGQNVYDSSTSFYEGSTNNINSFGVSIEDIEIVEHLDDSEINMSNSAESQNCSQMVHGASQLQTSTAGDVHIIAPVPVLDTPGPSTNKTKMQKEKKLASKRKLCDLYEDISSLTTTKKNKMKLKEDYIKEQQTNKEDIYIKLKKK</sequence>
<dbReference type="PANTHER" id="PTHR21411:SF0">
    <property type="entry name" value="REGULATORY PROTEIN ZESTE"/>
    <property type="match status" value="1"/>
</dbReference>
<dbReference type="InterPro" id="IPR028002">
    <property type="entry name" value="Myb_DNA-bind_5"/>
</dbReference>
<comment type="subunit">
    <text evidence="1">Self-associates forming complexes of several hundred monomers.</text>
</comment>
<dbReference type="PANTHER" id="PTHR21411">
    <property type="entry name" value="APONTIC"/>
    <property type="match status" value="1"/>
</dbReference>
<dbReference type="Pfam" id="PF13873">
    <property type="entry name" value="Myb_DNA-bind_5"/>
    <property type="match status" value="1"/>
</dbReference>
<evidence type="ECO:0000313" key="7">
    <source>
        <dbReference type="EnsemblMetazoa" id="XP_050506242.1"/>
    </source>
</evidence>
<proteinExistence type="predicted"/>
<keyword evidence="3" id="KW-0805">Transcription regulation</keyword>
<accession>A0ABM5K7S6</accession>
<keyword evidence="4" id="KW-0804">Transcription</keyword>
<dbReference type="EnsemblMetazoa" id="XM_050650285.1">
    <property type="protein sequence ID" value="XP_050506242.1"/>
    <property type="gene ID" value="LOC126884353"/>
</dbReference>
<evidence type="ECO:0000259" key="6">
    <source>
        <dbReference type="Pfam" id="PF13873"/>
    </source>
</evidence>
<evidence type="ECO:0000256" key="2">
    <source>
        <dbReference type="ARBA" id="ARBA00016807"/>
    </source>
</evidence>
<name>A0ABM5K7S6_DIAVI</name>
<evidence type="ECO:0000256" key="1">
    <source>
        <dbReference type="ARBA" id="ARBA00011764"/>
    </source>
</evidence>